<dbReference type="Proteomes" id="UP000239872">
    <property type="component" value="Unassembled WGS sequence"/>
</dbReference>
<dbReference type="AlphaFoldDB" id="A0A2S7SRH6"/>
<sequence length="228" mass="24837">MKKILIAILIVATHAPAFAQSQTISQENTTLKNTVDTGITNKNAVNKVRAATEGAIMKKVVDYALKVYDSTKASLETKLDKTDRTIFATTYSRDTLSTNIRNWVREFIASDGTDIQTIAFGSPYSSTVQVPISAKVTIVKVTNIMFGPSTIASAPGNNVGDLLYYIIEGSGSQNYSVIYGAPFAPFEGRYKGPVSFQPQAVSLVANSTSLWVWDGAYWNLVSHSENYN</sequence>
<evidence type="ECO:0000313" key="3">
    <source>
        <dbReference type="Proteomes" id="UP000239872"/>
    </source>
</evidence>
<keyword evidence="3" id="KW-1185">Reference proteome</keyword>
<dbReference type="EMBL" id="PPSL01000006">
    <property type="protein sequence ID" value="PQJ09513.1"/>
    <property type="molecule type" value="Genomic_DNA"/>
</dbReference>
<organism evidence="2 3">
    <name type="scientific">Flavipsychrobacter stenotrophus</name>
    <dbReference type="NCBI Taxonomy" id="2077091"/>
    <lineage>
        <taxon>Bacteria</taxon>
        <taxon>Pseudomonadati</taxon>
        <taxon>Bacteroidota</taxon>
        <taxon>Chitinophagia</taxon>
        <taxon>Chitinophagales</taxon>
        <taxon>Chitinophagaceae</taxon>
        <taxon>Flavipsychrobacter</taxon>
    </lineage>
</organism>
<evidence type="ECO:0000256" key="1">
    <source>
        <dbReference type="SAM" id="SignalP"/>
    </source>
</evidence>
<protein>
    <submittedName>
        <fullName evidence="2">Uncharacterized protein</fullName>
    </submittedName>
</protein>
<accession>A0A2S7SRH6</accession>
<reference evidence="2 3" key="1">
    <citation type="submission" date="2018-01" db="EMBL/GenBank/DDBJ databases">
        <title>A novel member of the phylum Bacteroidetes isolated from glacier ice.</title>
        <authorList>
            <person name="Liu Q."/>
            <person name="Xin Y.-H."/>
        </authorList>
    </citation>
    <scope>NUCLEOTIDE SEQUENCE [LARGE SCALE GENOMIC DNA]</scope>
    <source>
        <strain evidence="2 3">RB1R16</strain>
    </source>
</reference>
<proteinExistence type="predicted"/>
<keyword evidence="1" id="KW-0732">Signal</keyword>
<feature type="signal peptide" evidence="1">
    <location>
        <begin position="1"/>
        <end position="19"/>
    </location>
</feature>
<name>A0A2S7SRH6_9BACT</name>
<feature type="chain" id="PRO_5015783817" evidence="1">
    <location>
        <begin position="20"/>
        <end position="228"/>
    </location>
</feature>
<comment type="caution">
    <text evidence="2">The sequence shown here is derived from an EMBL/GenBank/DDBJ whole genome shotgun (WGS) entry which is preliminary data.</text>
</comment>
<dbReference type="RefSeq" id="WP_105040963.1">
    <property type="nucleotide sequence ID" value="NZ_PPSL01000006.1"/>
</dbReference>
<evidence type="ECO:0000313" key="2">
    <source>
        <dbReference type="EMBL" id="PQJ09513.1"/>
    </source>
</evidence>
<gene>
    <name evidence="2" type="ORF">CJD36_019945</name>
</gene>